<protein>
    <submittedName>
        <fullName evidence="2">Predicted protein</fullName>
    </submittedName>
</protein>
<reference evidence="2" key="1">
    <citation type="journal article" date="2011" name="Plant Physiol.">
        <title>Comprehensive sequence analysis of 24,783 barley full-length cDNAs derived from 12 clone libraries.</title>
        <authorList>
            <person name="Matsumoto T."/>
            <person name="Tanaka T."/>
            <person name="Sakai H."/>
            <person name="Amano N."/>
            <person name="Kanamori H."/>
            <person name="Kurita K."/>
            <person name="Kikuta A."/>
            <person name="Kamiya K."/>
            <person name="Yamamoto M."/>
            <person name="Ikawa H."/>
            <person name="Fujii N."/>
            <person name="Hori K."/>
            <person name="Itoh T."/>
            <person name="Sato K."/>
        </authorList>
    </citation>
    <scope>NUCLEOTIDE SEQUENCE</scope>
    <source>
        <tissue evidence="2">Shoot and root</tissue>
    </source>
</reference>
<dbReference type="EMBL" id="AK369036">
    <property type="protein sequence ID" value="BAK00238.1"/>
    <property type="molecule type" value="mRNA"/>
</dbReference>
<dbReference type="AlphaFoldDB" id="F2DYR6"/>
<feature type="region of interest" description="Disordered" evidence="1">
    <location>
        <begin position="1"/>
        <end position="39"/>
    </location>
</feature>
<proteinExistence type="evidence at transcript level"/>
<accession>F2DYR6</accession>
<evidence type="ECO:0000313" key="2">
    <source>
        <dbReference type="EMBL" id="BAK00238.1"/>
    </source>
</evidence>
<sequence length="39" mass="4690">MVHPPRRTQDRRSRAQRRRRKSSSQVCPPRVSVSIQGWF</sequence>
<evidence type="ECO:0000256" key="1">
    <source>
        <dbReference type="SAM" id="MobiDB-lite"/>
    </source>
</evidence>
<name>F2DYR6_HORVV</name>
<organism evidence="2">
    <name type="scientific">Hordeum vulgare subsp. vulgare</name>
    <name type="common">Domesticated barley</name>
    <dbReference type="NCBI Taxonomy" id="112509"/>
    <lineage>
        <taxon>Eukaryota</taxon>
        <taxon>Viridiplantae</taxon>
        <taxon>Streptophyta</taxon>
        <taxon>Embryophyta</taxon>
        <taxon>Tracheophyta</taxon>
        <taxon>Spermatophyta</taxon>
        <taxon>Magnoliopsida</taxon>
        <taxon>Liliopsida</taxon>
        <taxon>Poales</taxon>
        <taxon>Poaceae</taxon>
        <taxon>BOP clade</taxon>
        <taxon>Pooideae</taxon>
        <taxon>Triticodae</taxon>
        <taxon>Triticeae</taxon>
        <taxon>Hordeinae</taxon>
        <taxon>Hordeum</taxon>
    </lineage>
</organism>